<accession>A0A9J6EF26</accession>
<sequence length="240" mass="26511">MGAKVKEILLFVDNAPCHPPDMICLWNTKMMLLPPNRTSRLQPLDAGIIKCVKQGYRKQLVQRRLVAMECREEEKKISLLEAMHMIASSWSAVSQTTIANSFKCSGLMRETASTAGDSTPSMNEDSSAINDNNFERSNPATTLAEFVEADDNVATCGELSLDKEVMKELLGGNASATSDKDYAAVADSTVPMTFANMLRHIDGMRSYVCTRDATDLIDMWGLTSQNQRCNGGRAFRHFQA</sequence>
<gene>
    <name evidence="3" type="ORF">HPB51_004915</name>
</gene>
<dbReference type="Proteomes" id="UP000821866">
    <property type="component" value="Chromosome 2"/>
</dbReference>
<dbReference type="PANTHER" id="PTHR19303:SF73">
    <property type="entry name" value="PROTEIN PDC2"/>
    <property type="match status" value="1"/>
</dbReference>
<feature type="region of interest" description="Disordered" evidence="1">
    <location>
        <begin position="113"/>
        <end position="133"/>
    </location>
</feature>
<feature type="domain" description="DDE-1" evidence="2">
    <location>
        <begin position="6"/>
        <end position="102"/>
    </location>
</feature>
<keyword evidence="4" id="KW-1185">Reference proteome</keyword>
<dbReference type="PANTHER" id="PTHR19303">
    <property type="entry name" value="TRANSPOSON"/>
    <property type="match status" value="1"/>
</dbReference>
<protein>
    <recommendedName>
        <fullName evidence="2">DDE-1 domain-containing protein</fullName>
    </recommendedName>
</protein>
<reference evidence="3" key="1">
    <citation type="journal article" date="2020" name="Cell">
        <title>Large-Scale Comparative Analyses of Tick Genomes Elucidate Their Genetic Diversity and Vector Capacities.</title>
        <authorList>
            <consortium name="Tick Genome and Microbiome Consortium (TIGMIC)"/>
            <person name="Jia N."/>
            <person name="Wang J."/>
            <person name="Shi W."/>
            <person name="Du L."/>
            <person name="Sun Y."/>
            <person name="Zhan W."/>
            <person name="Jiang J.F."/>
            <person name="Wang Q."/>
            <person name="Zhang B."/>
            <person name="Ji P."/>
            <person name="Bell-Sakyi L."/>
            <person name="Cui X.M."/>
            <person name="Yuan T.T."/>
            <person name="Jiang B.G."/>
            <person name="Yang W.F."/>
            <person name="Lam T.T."/>
            <person name="Chang Q.C."/>
            <person name="Ding S.J."/>
            <person name="Wang X.J."/>
            <person name="Zhu J.G."/>
            <person name="Ruan X.D."/>
            <person name="Zhao L."/>
            <person name="Wei J.T."/>
            <person name="Ye R.Z."/>
            <person name="Que T.C."/>
            <person name="Du C.H."/>
            <person name="Zhou Y.H."/>
            <person name="Cheng J.X."/>
            <person name="Dai P.F."/>
            <person name="Guo W.B."/>
            <person name="Han X.H."/>
            <person name="Huang E.J."/>
            <person name="Li L.F."/>
            <person name="Wei W."/>
            <person name="Gao Y.C."/>
            <person name="Liu J.Z."/>
            <person name="Shao H.Z."/>
            <person name="Wang X."/>
            <person name="Wang C.C."/>
            <person name="Yang T.C."/>
            <person name="Huo Q.B."/>
            <person name="Li W."/>
            <person name="Chen H.Y."/>
            <person name="Chen S.E."/>
            <person name="Zhou L.G."/>
            <person name="Ni X.B."/>
            <person name="Tian J.H."/>
            <person name="Sheng Y."/>
            <person name="Liu T."/>
            <person name="Pan Y.S."/>
            <person name="Xia L.Y."/>
            <person name="Li J."/>
            <person name="Zhao F."/>
            <person name="Cao W.C."/>
        </authorList>
    </citation>
    <scope>NUCLEOTIDE SEQUENCE</scope>
    <source>
        <strain evidence="3">Rmic-2018</strain>
    </source>
</reference>
<dbReference type="VEuPathDB" id="VectorBase:LOC119181655"/>
<dbReference type="GO" id="GO:0005634">
    <property type="term" value="C:nucleus"/>
    <property type="evidence" value="ECO:0007669"/>
    <property type="project" value="TreeGrafter"/>
</dbReference>
<evidence type="ECO:0000256" key="1">
    <source>
        <dbReference type="SAM" id="MobiDB-lite"/>
    </source>
</evidence>
<name>A0A9J6EF26_RHIMP</name>
<evidence type="ECO:0000259" key="2">
    <source>
        <dbReference type="Pfam" id="PF03184"/>
    </source>
</evidence>
<reference evidence="3" key="2">
    <citation type="submission" date="2021-09" db="EMBL/GenBank/DDBJ databases">
        <authorList>
            <person name="Jia N."/>
            <person name="Wang J."/>
            <person name="Shi W."/>
            <person name="Du L."/>
            <person name="Sun Y."/>
            <person name="Zhan W."/>
            <person name="Jiang J."/>
            <person name="Wang Q."/>
            <person name="Zhang B."/>
            <person name="Ji P."/>
            <person name="Sakyi L.B."/>
            <person name="Cui X."/>
            <person name="Yuan T."/>
            <person name="Jiang B."/>
            <person name="Yang W."/>
            <person name="Lam T.T.-Y."/>
            <person name="Chang Q."/>
            <person name="Ding S."/>
            <person name="Wang X."/>
            <person name="Zhu J."/>
            <person name="Ruan X."/>
            <person name="Zhao L."/>
            <person name="Wei J."/>
            <person name="Que T."/>
            <person name="Du C."/>
            <person name="Cheng J."/>
            <person name="Dai P."/>
            <person name="Han X."/>
            <person name="Huang E."/>
            <person name="Gao Y."/>
            <person name="Liu J."/>
            <person name="Shao H."/>
            <person name="Ye R."/>
            <person name="Li L."/>
            <person name="Wei W."/>
            <person name="Wang X."/>
            <person name="Wang C."/>
            <person name="Huo Q."/>
            <person name="Li W."/>
            <person name="Guo W."/>
            <person name="Chen H."/>
            <person name="Chen S."/>
            <person name="Zhou L."/>
            <person name="Zhou L."/>
            <person name="Ni X."/>
            <person name="Tian J."/>
            <person name="Zhou Y."/>
            <person name="Sheng Y."/>
            <person name="Liu T."/>
            <person name="Pan Y."/>
            <person name="Xia L."/>
            <person name="Li J."/>
            <person name="Zhao F."/>
            <person name="Cao W."/>
        </authorList>
    </citation>
    <scope>NUCLEOTIDE SEQUENCE</scope>
    <source>
        <strain evidence="3">Rmic-2018</strain>
        <tissue evidence="3">Larvae</tissue>
    </source>
</reference>
<dbReference type="InterPro" id="IPR004875">
    <property type="entry name" value="DDE_SF_endonuclease_dom"/>
</dbReference>
<evidence type="ECO:0000313" key="3">
    <source>
        <dbReference type="EMBL" id="KAH8032993.1"/>
    </source>
</evidence>
<dbReference type="InterPro" id="IPR050863">
    <property type="entry name" value="CenT-Element_Derived"/>
</dbReference>
<organism evidence="3 4">
    <name type="scientific">Rhipicephalus microplus</name>
    <name type="common">Cattle tick</name>
    <name type="synonym">Boophilus microplus</name>
    <dbReference type="NCBI Taxonomy" id="6941"/>
    <lineage>
        <taxon>Eukaryota</taxon>
        <taxon>Metazoa</taxon>
        <taxon>Ecdysozoa</taxon>
        <taxon>Arthropoda</taxon>
        <taxon>Chelicerata</taxon>
        <taxon>Arachnida</taxon>
        <taxon>Acari</taxon>
        <taxon>Parasitiformes</taxon>
        <taxon>Ixodida</taxon>
        <taxon>Ixodoidea</taxon>
        <taxon>Ixodidae</taxon>
        <taxon>Rhipicephalinae</taxon>
        <taxon>Rhipicephalus</taxon>
        <taxon>Boophilus</taxon>
    </lineage>
</organism>
<dbReference type="Pfam" id="PF03184">
    <property type="entry name" value="DDE_1"/>
    <property type="match status" value="1"/>
</dbReference>
<evidence type="ECO:0000313" key="4">
    <source>
        <dbReference type="Proteomes" id="UP000821866"/>
    </source>
</evidence>
<dbReference type="AlphaFoldDB" id="A0A9J6EF26"/>
<proteinExistence type="predicted"/>
<comment type="caution">
    <text evidence="3">The sequence shown here is derived from an EMBL/GenBank/DDBJ whole genome shotgun (WGS) entry which is preliminary data.</text>
</comment>
<dbReference type="EMBL" id="JABSTU010000004">
    <property type="protein sequence ID" value="KAH8032993.1"/>
    <property type="molecule type" value="Genomic_DNA"/>
</dbReference>
<dbReference type="GO" id="GO:0003677">
    <property type="term" value="F:DNA binding"/>
    <property type="evidence" value="ECO:0007669"/>
    <property type="project" value="TreeGrafter"/>
</dbReference>